<protein>
    <submittedName>
        <fullName evidence="1">Macaca fascicularis brain cDNA clone: QmoA-11540, similar to human neurofilament, heavy polypeptide 200kDa (NEFH), mRNA, RefSeq: NM_021076.2</fullName>
    </submittedName>
</protein>
<proteinExistence type="evidence at transcript level"/>
<reference evidence="1" key="1">
    <citation type="journal article" date="2007" name="PLoS Biol.">
        <title>Rate of evolution in brain-expressed genes in humans and other primates.</title>
        <authorList>
            <person name="Wang H.-Y."/>
            <person name="Chien H.-C."/>
            <person name="Osada N."/>
            <person name="Hashimoto K."/>
            <person name="Sugano S."/>
            <person name="Gojobori T."/>
            <person name="Chou C.-K."/>
            <person name="Tsai S.-F."/>
            <person name="Wu C.-I."/>
            <person name="Shen C.-K.J."/>
        </authorList>
    </citation>
    <scope>NUCLEOTIDE SEQUENCE</scope>
</reference>
<dbReference type="EMBL" id="AB173983">
    <property type="protein sequence ID" value="BAE91045.1"/>
    <property type="molecule type" value="mRNA"/>
</dbReference>
<accession>I7GP96</accession>
<evidence type="ECO:0000313" key="1">
    <source>
        <dbReference type="EMBL" id="BAE91045.1"/>
    </source>
</evidence>
<sequence>MPCAQRRRR</sequence>
<name>I7GP96_MACFA</name>
<organism evidence="1">
    <name type="scientific">Macaca fascicularis</name>
    <name type="common">Crab-eating macaque</name>
    <name type="synonym">Cynomolgus monkey</name>
    <dbReference type="NCBI Taxonomy" id="9541"/>
    <lineage>
        <taxon>Eukaryota</taxon>
        <taxon>Metazoa</taxon>
        <taxon>Chordata</taxon>
        <taxon>Craniata</taxon>
        <taxon>Vertebrata</taxon>
        <taxon>Euteleostomi</taxon>
        <taxon>Mammalia</taxon>
        <taxon>Eutheria</taxon>
        <taxon>Euarchontoglires</taxon>
        <taxon>Primates</taxon>
        <taxon>Haplorrhini</taxon>
        <taxon>Catarrhini</taxon>
        <taxon>Cercopithecidae</taxon>
        <taxon>Cercopithecinae</taxon>
        <taxon>Macaca</taxon>
    </lineage>
</organism>